<keyword evidence="6 7" id="KW-0472">Membrane</keyword>
<evidence type="ECO:0000256" key="4">
    <source>
        <dbReference type="ARBA" id="ARBA00022801"/>
    </source>
</evidence>
<dbReference type="Pfam" id="PF01694">
    <property type="entry name" value="Rhomboid"/>
    <property type="match status" value="1"/>
</dbReference>
<feature type="transmembrane region" description="Helical" evidence="7">
    <location>
        <begin position="149"/>
        <end position="168"/>
    </location>
</feature>
<comment type="similarity">
    <text evidence="2">Belongs to the peptidase S54 family.</text>
</comment>
<evidence type="ECO:0000313" key="10">
    <source>
        <dbReference type="Proteomes" id="UP001165287"/>
    </source>
</evidence>
<dbReference type="SUPFAM" id="SSF144091">
    <property type="entry name" value="Rhomboid-like"/>
    <property type="match status" value="1"/>
</dbReference>
<name>A0ABS7UX34_9BACI</name>
<keyword evidence="10" id="KW-1185">Reference proteome</keyword>
<feature type="transmembrane region" description="Helical" evidence="7">
    <location>
        <begin position="12"/>
        <end position="32"/>
    </location>
</feature>
<dbReference type="PANTHER" id="PTHR43731">
    <property type="entry name" value="RHOMBOID PROTEASE"/>
    <property type="match status" value="1"/>
</dbReference>
<feature type="transmembrane region" description="Helical" evidence="7">
    <location>
        <begin position="121"/>
        <end position="142"/>
    </location>
</feature>
<evidence type="ECO:0000259" key="8">
    <source>
        <dbReference type="Pfam" id="PF01694"/>
    </source>
</evidence>
<feature type="transmembrane region" description="Helical" evidence="7">
    <location>
        <begin position="65"/>
        <end position="85"/>
    </location>
</feature>
<feature type="transmembrane region" description="Helical" evidence="7">
    <location>
        <begin position="174"/>
        <end position="192"/>
    </location>
</feature>
<dbReference type="InterPro" id="IPR050925">
    <property type="entry name" value="Rhomboid_protease_S54"/>
</dbReference>
<sequence length="240" mass="27176">MFVRTESFGSFLKLYPIVSIIGCIHILLWLFFQLPIPAIQILFSLLDGYNAGIANGEFWRLITPIFLHIGFGHMFFNTISLILFAPALEKILKKLKFTVFYLSTGILANLATYLFEPLNYSHIGASGAIFGLFGVYLFMVYFRRGMIDQANSQIILSMLVIGLIMTFFNSNINIIAHIFGCIGGFVLAPLFIKKKGNFVHQTYYSPSSTARFSIKKISPKHIIWVIFGLLIVIGMFFRLS</sequence>
<dbReference type="GO" id="GO:0006508">
    <property type="term" value="P:proteolysis"/>
    <property type="evidence" value="ECO:0007669"/>
    <property type="project" value="UniProtKB-KW"/>
</dbReference>
<feature type="domain" description="Peptidase S54 rhomboid" evidence="8">
    <location>
        <begin position="56"/>
        <end position="193"/>
    </location>
</feature>
<evidence type="ECO:0000313" key="9">
    <source>
        <dbReference type="EMBL" id="MBZ5752886.1"/>
    </source>
</evidence>
<keyword evidence="3 7" id="KW-0812">Transmembrane</keyword>
<comment type="subcellular location">
    <subcellularLocation>
        <location evidence="1">Membrane</location>
        <topology evidence="1">Multi-pass membrane protein</topology>
    </subcellularLocation>
</comment>
<keyword evidence="5 7" id="KW-1133">Transmembrane helix</keyword>
<protein>
    <submittedName>
        <fullName evidence="9">Rhomboid family intramembrane serine protease</fullName>
    </submittedName>
</protein>
<evidence type="ECO:0000256" key="2">
    <source>
        <dbReference type="ARBA" id="ARBA00009045"/>
    </source>
</evidence>
<evidence type="ECO:0000256" key="3">
    <source>
        <dbReference type="ARBA" id="ARBA00022692"/>
    </source>
</evidence>
<dbReference type="Gene3D" id="1.20.1540.10">
    <property type="entry name" value="Rhomboid-like"/>
    <property type="match status" value="1"/>
</dbReference>
<dbReference type="Proteomes" id="UP001165287">
    <property type="component" value="Unassembled WGS sequence"/>
</dbReference>
<comment type="caution">
    <text evidence="9">The sequence shown here is derived from an EMBL/GenBank/DDBJ whole genome shotgun (WGS) entry which is preliminary data.</text>
</comment>
<dbReference type="EMBL" id="JAIQUM010000073">
    <property type="protein sequence ID" value="MBZ5752886.1"/>
    <property type="molecule type" value="Genomic_DNA"/>
</dbReference>
<feature type="transmembrane region" description="Helical" evidence="7">
    <location>
        <begin position="97"/>
        <end position="115"/>
    </location>
</feature>
<reference evidence="9" key="1">
    <citation type="submission" date="2024-05" db="EMBL/GenBank/DDBJ databases">
        <title>Metabacillus sp. nov., isolated from the rhizosphere soil of tomato plants.</title>
        <authorList>
            <person name="Ma R."/>
        </authorList>
    </citation>
    <scope>NUCLEOTIDE SEQUENCE</scope>
    <source>
        <strain evidence="9">DBTR6</strain>
    </source>
</reference>
<evidence type="ECO:0000256" key="6">
    <source>
        <dbReference type="ARBA" id="ARBA00023136"/>
    </source>
</evidence>
<dbReference type="InterPro" id="IPR022764">
    <property type="entry name" value="Peptidase_S54_rhomboid_dom"/>
</dbReference>
<keyword evidence="4" id="KW-0378">Hydrolase</keyword>
<evidence type="ECO:0000256" key="1">
    <source>
        <dbReference type="ARBA" id="ARBA00004141"/>
    </source>
</evidence>
<proteinExistence type="inferred from homology"/>
<evidence type="ECO:0000256" key="7">
    <source>
        <dbReference type="SAM" id="Phobius"/>
    </source>
</evidence>
<dbReference type="GO" id="GO:0008233">
    <property type="term" value="F:peptidase activity"/>
    <property type="evidence" value="ECO:0007669"/>
    <property type="project" value="UniProtKB-KW"/>
</dbReference>
<dbReference type="InterPro" id="IPR035952">
    <property type="entry name" value="Rhomboid-like_sf"/>
</dbReference>
<feature type="transmembrane region" description="Helical" evidence="7">
    <location>
        <begin position="221"/>
        <end position="239"/>
    </location>
</feature>
<organism evidence="9 10">
    <name type="scientific">Metabacillus rhizolycopersici</name>
    <dbReference type="NCBI Taxonomy" id="2875709"/>
    <lineage>
        <taxon>Bacteria</taxon>
        <taxon>Bacillati</taxon>
        <taxon>Bacillota</taxon>
        <taxon>Bacilli</taxon>
        <taxon>Bacillales</taxon>
        <taxon>Bacillaceae</taxon>
        <taxon>Metabacillus</taxon>
    </lineage>
</organism>
<gene>
    <name evidence="9" type="ORF">K9V48_22280</name>
</gene>
<keyword evidence="9" id="KW-0645">Protease</keyword>
<accession>A0ABS7UX34</accession>
<dbReference type="PANTHER" id="PTHR43731:SF14">
    <property type="entry name" value="PRESENILIN-ASSOCIATED RHOMBOID-LIKE PROTEIN, MITOCHONDRIAL"/>
    <property type="match status" value="1"/>
</dbReference>
<evidence type="ECO:0000256" key="5">
    <source>
        <dbReference type="ARBA" id="ARBA00022989"/>
    </source>
</evidence>